<feature type="region of interest" description="Disordered" evidence="7">
    <location>
        <begin position="149"/>
        <end position="172"/>
    </location>
</feature>
<feature type="region of interest" description="Disordered" evidence="7">
    <location>
        <begin position="57"/>
        <end position="78"/>
    </location>
</feature>
<dbReference type="PANTHER" id="PTHR45967">
    <property type="entry name" value="G-BOX-BINDING FACTOR 3-RELATED"/>
    <property type="match status" value="1"/>
</dbReference>
<dbReference type="InterPro" id="IPR004827">
    <property type="entry name" value="bZIP"/>
</dbReference>
<comment type="caution">
    <text evidence="9">The sequence shown here is derived from an EMBL/GenBank/DDBJ whole genome shotgun (WGS) entry which is preliminary data.</text>
</comment>
<dbReference type="SMART" id="SM00338">
    <property type="entry name" value="BRLZ"/>
    <property type="match status" value="1"/>
</dbReference>
<keyword evidence="6" id="KW-0539">Nucleus</keyword>
<feature type="region of interest" description="Disordered" evidence="7">
    <location>
        <begin position="22"/>
        <end position="43"/>
    </location>
</feature>
<evidence type="ECO:0000256" key="7">
    <source>
        <dbReference type="SAM" id="MobiDB-lite"/>
    </source>
</evidence>
<evidence type="ECO:0000256" key="3">
    <source>
        <dbReference type="ARBA" id="ARBA00023015"/>
    </source>
</evidence>
<dbReference type="InterPro" id="IPR044827">
    <property type="entry name" value="GBF-like"/>
</dbReference>
<keyword evidence="4" id="KW-0238">DNA-binding</keyword>
<dbReference type="PROSITE" id="PS50217">
    <property type="entry name" value="BZIP"/>
    <property type="match status" value="1"/>
</dbReference>
<dbReference type="GO" id="GO:0005634">
    <property type="term" value="C:nucleus"/>
    <property type="evidence" value="ECO:0007669"/>
    <property type="project" value="UniProtKB-SubCell"/>
</dbReference>
<evidence type="ECO:0000256" key="2">
    <source>
        <dbReference type="ARBA" id="ARBA00007163"/>
    </source>
</evidence>
<proteinExistence type="inferred from homology"/>
<comment type="similarity">
    <text evidence="2">Belongs to the bZIP family.</text>
</comment>
<evidence type="ECO:0000256" key="4">
    <source>
        <dbReference type="ARBA" id="ARBA00023125"/>
    </source>
</evidence>
<name>A0ABD1GED1_SALDI</name>
<dbReference type="PANTHER" id="PTHR45967:SF28">
    <property type="entry name" value="BASIC-LEUCINE ZIPPER (BZIP) TRANSCRIPTION FACTOR FAMILY PROTEIN"/>
    <property type="match status" value="1"/>
</dbReference>
<accession>A0ABD1GED1</accession>
<dbReference type="GO" id="GO:0003677">
    <property type="term" value="F:DNA binding"/>
    <property type="evidence" value="ECO:0007669"/>
    <property type="project" value="UniProtKB-KW"/>
</dbReference>
<protein>
    <recommendedName>
        <fullName evidence="8">BZIP domain-containing protein</fullName>
    </recommendedName>
</protein>
<feature type="domain" description="BZIP" evidence="8">
    <location>
        <begin position="81"/>
        <end position="144"/>
    </location>
</feature>
<organism evidence="9 10">
    <name type="scientific">Salvia divinorum</name>
    <name type="common">Maria pastora</name>
    <name type="synonym">Diviner's sage</name>
    <dbReference type="NCBI Taxonomy" id="28513"/>
    <lineage>
        <taxon>Eukaryota</taxon>
        <taxon>Viridiplantae</taxon>
        <taxon>Streptophyta</taxon>
        <taxon>Embryophyta</taxon>
        <taxon>Tracheophyta</taxon>
        <taxon>Spermatophyta</taxon>
        <taxon>Magnoliopsida</taxon>
        <taxon>eudicotyledons</taxon>
        <taxon>Gunneridae</taxon>
        <taxon>Pentapetalae</taxon>
        <taxon>asterids</taxon>
        <taxon>lamiids</taxon>
        <taxon>Lamiales</taxon>
        <taxon>Lamiaceae</taxon>
        <taxon>Nepetoideae</taxon>
        <taxon>Mentheae</taxon>
        <taxon>Salviinae</taxon>
        <taxon>Salvia</taxon>
        <taxon>Salvia subgen. Calosphace</taxon>
    </lineage>
</organism>
<dbReference type="Proteomes" id="UP001567538">
    <property type="component" value="Unassembled WGS sequence"/>
</dbReference>
<keyword evidence="5" id="KW-0804">Transcription</keyword>
<keyword evidence="3" id="KW-0805">Transcription regulation</keyword>
<evidence type="ECO:0000259" key="8">
    <source>
        <dbReference type="PROSITE" id="PS50217"/>
    </source>
</evidence>
<evidence type="ECO:0000256" key="1">
    <source>
        <dbReference type="ARBA" id="ARBA00004123"/>
    </source>
</evidence>
<feature type="compositionally biased region" description="Polar residues" evidence="7">
    <location>
        <begin position="60"/>
        <end position="76"/>
    </location>
</feature>
<dbReference type="InterPro" id="IPR045314">
    <property type="entry name" value="bZIP_plant_GBF1"/>
</dbReference>
<keyword evidence="10" id="KW-1185">Reference proteome</keyword>
<reference evidence="9 10" key="1">
    <citation type="submission" date="2024-06" db="EMBL/GenBank/DDBJ databases">
        <title>A chromosome level genome sequence of Diviner's sage (Salvia divinorum).</title>
        <authorList>
            <person name="Ford S.A."/>
            <person name="Ro D.-K."/>
            <person name="Ness R.W."/>
            <person name="Phillips M.A."/>
        </authorList>
    </citation>
    <scope>NUCLEOTIDE SEQUENCE [LARGE SCALE GENOMIC DNA]</scope>
    <source>
        <strain evidence="9">SAF-2024a</strain>
        <tissue evidence="9">Leaf</tissue>
    </source>
</reference>
<dbReference type="Pfam" id="PF00170">
    <property type="entry name" value="bZIP_1"/>
    <property type="match status" value="1"/>
</dbReference>
<dbReference type="CDD" id="cd14702">
    <property type="entry name" value="bZIP_plant_GBF1"/>
    <property type="match status" value="1"/>
</dbReference>
<evidence type="ECO:0000313" key="9">
    <source>
        <dbReference type="EMBL" id="KAL1541373.1"/>
    </source>
</evidence>
<evidence type="ECO:0000256" key="6">
    <source>
        <dbReference type="ARBA" id="ARBA00023242"/>
    </source>
</evidence>
<evidence type="ECO:0000256" key="5">
    <source>
        <dbReference type="ARBA" id="ARBA00023163"/>
    </source>
</evidence>
<comment type="subcellular location">
    <subcellularLocation>
        <location evidence="1">Nucleus</location>
    </subcellularLocation>
</comment>
<evidence type="ECO:0000313" key="10">
    <source>
        <dbReference type="Proteomes" id="UP001567538"/>
    </source>
</evidence>
<gene>
    <name evidence="9" type="ORF">AAHA92_25604</name>
</gene>
<dbReference type="EMBL" id="JBEAFC010000009">
    <property type="protein sequence ID" value="KAL1541373.1"/>
    <property type="molecule type" value="Genomic_DNA"/>
</dbReference>
<dbReference type="AlphaFoldDB" id="A0ABD1GED1"/>
<sequence>MLPEIEAAEALAALARCSATAASCSQQPTRRSSEDQAVAASHENKYTMATISRRDAPTKLGSNRLNPASKLRQNLTEAEKEAQRLRRILANRESARQTVRRRQAMHTELTRKAVDLSVENENLKKEKELAVEAYNSLKNRNKFLKLQAANTKKAESQEPKLSQAEKPVTSSPLSLYNQPSLIPFPWPTVLSSNFIHYQYPSHSDPISLSEHRDISSTHLGPETSSVRPGPGNMLFAIPLPWVLPLPSYGPVLCSCSDTKKRMNNTHSAHQCSKSSSSDNLFVVENNELSSKSDLPMKDNTCVGSVNRDYPVNSGDHCTELHSGATLLTPEKLSCIRPTRNSLEEETGDPCAMENVLETLPKKNAELLAIRHHRKPENLFSATMARRRRKELMMLRCVKLRQARIHSANSRVFAMQESGTW</sequence>